<keyword evidence="1" id="KW-1133">Transmembrane helix</keyword>
<evidence type="ECO:0000313" key="3">
    <source>
        <dbReference type="Proteomes" id="UP000807469"/>
    </source>
</evidence>
<sequence>MSRLPLASVDMRRAPLDVRSMLPLCQTSSGFHSIRCGTLQHAAFRSLSDPWLWVHGSVIILCVFISRIRKQCTSNAPIHMPQHTRPRSRRCNPTFPSSAFPKFGLYFKLCIRTHTAISSEYVDLHWACSSRVLAFYVIAIITFFWLLEPLSYCFDAELSRHLLSSLCSALSIIITELALLTSHSAHHEVVLLPLLLCLVIYTYYSYSMGLIKLFILRTFVPTSSSLYQAVQRRL</sequence>
<dbReference type="EMBL" id="MU155573">
    <property type="protein sequence ID" value="KAF9472146.1"/>
    <property type="molecule type" value="Genomic_DNA"/>
</dbReference>
<keyword evidence="3" id="KW-1185">Reference proteome</keyword>
<organism evidence="2 3">
    <name type="scientific">Pholiota conissans</name>
    <dbReference type="NCBI Taxonomy" id="109636"/>
    <lineage>
        <taxon>Eukaryota</taxon>
        <taxon>Fungi</taxon>
        <taxon>Dikarya</taxon>
        <taxon>Basidiomycota</taxon>
        <taxon>Agaricomycotina</taxon>
        <taxon>Agaricomycetes</taxon>
        <taxon>Agaricomycetidae</taxon>
        <taxon>Agaricales</taxon>
        <taxon>Agaricineae</taxon>
        <taxon>Strophariaceae</taxon>
        <taxon>Pholiota</taxon>
    </lineage>
</organism>
<feature type="transmembrane region" description="Helical" evidence="1">
    <location>
        <begin position="133"/>
        <end position="150"/>
    </location>
</feature>
<keyword evidence="1" id="KW-0812">Transmembrane</keyword>
<proteinExistence type="predicted"/>
<feature type="transmembrane region" description="Helical" evidence="1">
    <location>
        <begin position="187"/>
        <end position="204"/>
    </location>
</feature>
<gene>
    <name evidence="2" type="ORF">BDN70DRAFT_503694</name>
</gene>
<evidence type="ECO:0000313" key="2">
    <source>
        <dbReference type="EMBL" id="KAF9472146.1"/>
    </source>
</evidence>
<protein>
    <recommendedName>
        <fullName evidence="4">Transmembrane protein</fullName>
    </recommendedName>
</protein>
<name>A0A9P6CMC6_9AGAR</name>
<dbReference type="Proteomes" id="UP000807469">
    <property type="component" value="Unassembled WGS sequence"/>
</dbReference>
<accession>A0A9P6CMC6</accession>
<evidence type="ECO:0000256" key="1">
    <source>
        <dbReference type="SAM" id="Phobius"/>
    </source>
</evidence>
<reference evidence="2" key="1">
    <citation type="submission" date="2020-11" db="EMBL/GenBank/DDBJ databases">
        <authorList>
            <consortium name="DOE Joint Genome Institute"/>
            <person name="Ahrendt S."/>
            <person name="Riley R."/>
            <person name="Andreopoulos W."/>
            <person name="Labutti K."/>
            <person name="Pangilinan J."/>
            <person name="Ruiz-Duenas F.J."/>
            <person name="Barrasa J.M."/>
            <person name="Sanchez-Garcia M."/>
            <person name="Camarero S."/>
            <person name="Miyauchi S."/>
            <person name="Serrano A."/>
            <person name="Linde D."/>
            <person name="Babiker R."/>
            <person name="Drula E."/>
            <person name="Ayuso-Fernandez I."/>
            <person name="Pacheco R."/>
            <person name="Padilla G."/>
            <person name="Ferreira P."/>
            <person name="Barriuso J."/>
            <person name="Kellner H."/>
            <person name="Castanera R."/>
            <person name="Alfaro M."/>
            <person name="Ramirez L."/>
            <person name="Pisabarro A.G."/>
            <person name="Kuo A."/>
            <person name="Tritt A."/>
            <person name="Lipzen A."/>
            <person name="He G."/>
            <person name="Yan M."/>
            <person name="Ng V."/>
            <person name="Cullen D."/>
            <person name="Martin F."/>
            <person name="Rosso M.-N."/>
            <person name="Henrissat B."/>
            <person name="Hibbett D."/>
            <person name="Martinez A.T."/>
            <person name="Grigoriev I.V."/>
        </authorList>
    </citation>
    <scope>NUCLEOTIDE SEQUENCE</scope>
    <source>
        <strain evidence="2">CIRM-BRFM 674</strain>
    </source>
</reference>
<keyword evidence="1" id="KW-0472">Membrane</keyword>
<feature type="transmembrane region" description="Helical" evidence="1">
    <location>
        <begin position="51"/>
        <end position="68"/>
    </location>
</feature>
<dbReference type="AlphaFoldDB" id="A0A9P6CMC6"/>
<evidence type="ECO:0008006" key="4">
    <source>
        <dbReference type="Google" id="ProtNLM"/>
    </source>
</evidence>
<comment type="caution">
    <text evidence="2">The sequence shown here is derived from an EMBL/GenBank/DDBJ whole genome shotgun (WGS) entry which is preliminary data.</text>
</comment>